<dbReference type="UniPathway" id="UPA00214"/>
<dbReference type="InterPro" id="IPR036291">
    <property type="entry name" value="NAD(P)-bd_dom_sf"/>
</dbReference>
<comment type="similarity">
    <text evidence="4 10">Belongs to the NAD(P)-dependent epimerase/dehydratase family.</text>
</comment>
<evidence type="ECO:0000256" key="7">
    <source>
        <dbReference type="ARBA" id="ARBA00023027"/>
    </source>
</evidence>
<dbReference type="Gene3D" id="3.40.50.720">
    <property type="entry name" value="NAD(P)-binding Rossmann-like Domain"/>
    <property type="match status" value="1"/>
</dbReference>
<evidence type="ECO:0000256" key="5">
    <source>
        <dbReference type="ARBA" id="ARBA00013189"/>
    </source>
</evidence>
<dbReference type="Pfam" id="PF01370">
    <property type="entry name" value="Epimerase"/>
    <property type="match status" value="1"/>
</dbReference>
<dbReference type="AlphaFoldDB" id="A0A6I6MZE3"/>
<dbReference type="EC" id="5.1.3.2" evidence="5 10"/>
<dbReference type="KEGG" id="tsv:DSM104635_03363"/>
<evidence type="ECO:0000256" key="10">
    <source>
        <dbReference type="RuleBase" id="RU366046"/>
    </source>
</evidence>
<protein>
    <recommendedName>
        <fullName evidence="6 10">UDP-glucose 4-epimerase</fullName>
        <ecNumber evidence="5 10">5.1.3.2</ecNumber>
    </recommendedName>
</protein>
<dbReference type="Proteomes" id="UP000431269">
    <property type="component" value="Chromosome"/>
</dbReference>
<evidence type="ECO:0000256" key="1">
    <source>
        <dbReference type="ARBA" id="ARBA00000083"/>
    </source>
</evidence>
<proteinExistence type="inferred from homology"/>
<accession>A0A6I6MZE3</accession>
<evidence type="ECO:0000256" key="9">
    <source>
        <dbReference type="ARBA" id="ARBA00023277"/>
    </source>
</evidence>
<evidence type="ECO:0000256" key="3">
    <source>
        <dbReference type="ARBA" id="ARBA00004947"/>
    </source>
</evidence>
<dbReference type="EMBL" id="CP047045">
    <property type="protein sequence ID" value="QGZ96503.1"/>
    <property type="molecule type" value="Genomic_DNA"/>
</dbReference>
<dbReference type="GO" id="GO:0033499">
    <property type="term" value="P:galactose catabolic process via UDP-galactose, Leloir pathway"/>
    <property type="evidence" value="ECO:0007669"/>
    <property type="project" value="TreeGrafter"/>
</dbReference>
<dbReference type="NCBIfam" id="TIGR01179">
    <property type="entry name" value="galE"/>
    <property type="match status" value="1"/>
</dbReference>
<evidence type="ECO:0000313" key="13">
    <source>
        <dbReference type="Proteomes" id="UP000431269"/>
    </source>
</evidence>
<dbReference type="SUPFAM" id="SSF51735">
    <property type="entry name" value="NAD(P)-binding Rossmann-fold domains"/>
    <property type="match status" value="1"/>
</dbReference>
<keyword evidence="8 10" id="KW-0413">Isomerase</keyword>
<comment type="cofactor">
    <cofactor evidence="2 10">
        <name>NAD(+)</name>
        <dbReference type="ChEBI" id="CHEBI:57540"/>
    </cofactor>
</comment>
<keyword evidence="7 10" id="KW-0520">NAD</keyword>
<evidence type="ECO:0000256" key="4">
    <source>
        <dbReference type="ARBA" id="ARBA00007637"/>
    </source>
</evidence>
<dbReference type="InterPro" id="IPR005886">
    <property type="entry name" value="UDP_G4E"/>
</dbReference>
<keyword evidence="9 10" id="KW-0119">Carbohydrate metabolism</keyword>
<evidence type="ECO:0000256" key="6">
    <source>
        <dbReference type="ARBA" id="ARBA00018569"/>
    </source>
</evidence>
<comment type="pathway">
    <text evidence="3 10">Carbohydrate metabolism; galactose metabolism.</text>
</comment>
<evidence type="ECO:0000256" key="2">
    <source>
        <dbReference type="ARBA" id="ARBA00001911"/>
    </source>
</evidence>
<keyword evidence="13" id="KW-1185">Reference proteome</keyword>
<gene>
    <name evidence="12" type="primary">galE_3</name>
    <name evidence="12" type="ORF">DSM104635_03363</name>
</gene>
<dbReference type="RefSeq" id="WP_158767286.1">
    <property type="nucleotide sequence ID" value="NZ_CP047045.1"/>
</dbReference>
<organism evidence="12 13">
    <name type="scientific">Terricaulis silvestris</name>
    <dbReference type="NCBI Taxonomy" id="2686094"/>
    <lineage>
        <taxon>Bacteria</taxon>
        <taxon>Pseudomonadati</taxon>
        <taxon>Pseudomonadota</taxon>
        <taxon>Alphaproteobacteria</taxon>
        <taxon>Caulobacterales</taxon>
        <taxon>Caulobacteraceae</taxon>
        <taxon>Terricaulis</taxon>
    </lineage>
</organism>
<dbReference type="GO" id="GO:0003978">
    <property type="term" value="F:UDP-glucose 4-epimerase activity"/>
    <property type="evidence" value="ECO:0007669"/>
    <property type="project" value="UniProtKB-UniRule"/>
</dbReference>
<dbReference type="PANTHER" id="PTHR43725">
    <property type="entry name" value="UDP-GLUCOSE 4-EPIMERASE"/>
    <property type="match status" value="1"/>
</dbReference>
<dbReference type="PANTHER" id="PTHR43725:SF53">
    <property type="entry name" value="UDP-ARABINOSE 4-EPIMERASE 1"/>
    <property type="match status" value="1"/>
</dbReference>
<dbReference type="InterPro" id="IPR001509">
    <property type="entry name" value="Epimerase_deHydtase"/>
</dbReference>
<reference evidence="13" key="1">
    <citation type="submission" date="2019-12" db="EMBL/GenBank/DDBJ databases">
        <title>Complete genome of Terracaulis silvestris 0127_4.</title>
        <authorList>
            <person name="Vieira S."/>
            <person name="Riedel T."/>
            <person name="Sproer C."/>
            <person name="Pascual J."/>
            <person name="Boedeker C."/>
            <person name="Overmann J."/>
        </authorList>
    </citation>
    <scope>NUCLEOTIDE SEQUENCE [LARGE SCALE GENOMIC DNA]</scope>
    <source>
        <strain evidence="13">0127_4</strain>
    </source>
</reference>
<feature type="domain" description="NAD-dependent epimerase/dehydratase" evidence="11">
    <location>
        <begin position="4"/>
        <end position="243"/>
    </location>
</feature>
<evidence type="ECO:0000256" key="8">
    <source>
        <dbReference type="ARBA" id="ARBA00023235"/>
    </source>
</evidence>
<dbReference type="Gene3D" id="3.90.25.10">
    <property type="entry name" value="UDP-galactose 4-epimerase, domain 1"/>
    <property type="match status" value="1"/>
</dbReference>
<comment type="subunit">
    <text evidence="10">Homodimer.</text>
</comment>
<sequence>MATILVTGGAGYVGSHCCLALKRAGHDPVVYDNLYNGHEQLVKWGAFERGDIRDKARLAEVFARHKPDAVIHCAALIEVGESVKHPDRFYDVNVTGALTLMDVMREAACNVFVFSSTCAIYGAPQRLPMDEDHPQAPVSPYGWTKLMTERASRDIAAATGMRFAHLRYFNAAGAAPDEGIGERHTPESHALPLALFTLLGRRDGFKIFGTNWDTRDGSCLRDYVHTLDLADAHVRAVERLLGGGASLAANLGTGDGVTVLELLAAIERVTGQRVDATPAPRRDGDAPALVADTTLVERELSWTPHRGIDAIIADAWKWHAKVEPGVFG</sequence>
<evidence type="ECO:0000259" key="11">
    <source>
        <dbReference type="Pfam" id="PF01370"/>
    </source>
</evidence>
<evidence type="ECO:0000313" key="12">
    <source>
        <dbReference type="EMBL" id="QGZ96503.1"/>
    </source>
</evidence>
<dbReference type="CDD" id="cd05247">
    <property type="entry name" value="UDP_G4E_1_SDR_e"/>
    <property type="match status" value="1"/>
</dbReference>
<name>A0A6I6MZE3_9CAUL</name>
<comment type="catalytic activity">
    <reaction evidence="1 10">
        <text>UDP-alpha-D-glucose = UDP-alpha-D-galactose</text>
        <dbReference type="Rhea" id="RHEA:22168"/>
        <dbReference type="ChEBI" id="CHEBI:58885"/>
        <dbReference type="ChEBI" id="CHEBI:66914"/>
        <dbReference type="EC" id="5.1.3.2"/>
    </reaction>
</comment>